<evidence type="ECO:0000259" key="7">
    <source>
        <dbReference type="PROSITE" id="PS50287"/>
    </source>
</evidence>
<feature type="compositionally biased region" description="Low complexity" evidence="4">
    <location>
        <begin position="259"/>
        <end position="275"/>
    </location>
</feature>
<keyword evidence="2 3" id="KW-1015">Disulfide bond</keyword>
<feature type="region of interest" description="Disordered" evidence="4">
    <location>
        <begin position="245"/>
        <end position="307"/>
    </location>
</feature>
<protein>
    <recommendedName>
        <fullName evidence="7">SRCR domain-containing protein</fullName>
    </recommendedName>
</protein>
<dbReference type="InterPro" id="IPR001190">
    <property type="entry name" value="SRCR"/>
</dbReference>
<dbReference type="SMART" id="SM00202">
    <property type="entry name" value="SR"/>
    <property type="match status" value="1"/>
</dbReference>
<evidence type="ECO:0000256" key="3">
    <source>
        <dbReference type="PROSITE-ProRule" id="PRU00196"/>
    </source>
</evidence>
<dbReference type="EnsemblMetazoa" id="XM_038213625.1">
    <property type="protein sequence ID" value="XP_038069553.1"/>
    <property type="gene ID" value="LOC119738697"/>
</dbReference>
<evidence type="ECO:0000313" key="9">
    <source>
        <dbReference type="Proteomes" id="UP000887568"/>
    </source>
</evidence>
<dbReference type="PANTHER" id="PTHR48071:SF18">
    <property type="entry name" value="DELETED IN MALIGNANT BRAIN TUMORS 1 PROTEIN-RELATED"/>
    <property type="match status" value="1"/>
</dbReference>
<organism evidence="8 9">
    <name type="scientific">Patiria miniata</name>
    <name type="common">Bat star</name>
    <name type="synonym">Asterina miniata</name>
    <dbReference type="NCBI Taxonomy" id="46514"/>
    <lineage>
        <taxon>Eukaryota</taxon>
        <taxon>Metazoa</taxon>
        <taxon>Echinodermata</taxon>
        <taxon>Eleutherozoa</taxon>
        <taxon>Asterozoa</taxon>
        <taxon>Asteroidea</taxon>
        <taxon>Valvatacea</taxon>
        <taxon>Valvatida</taxon>
        <taxon>Asterinidae</taxon>
        <taxon>Patiria</taxon>
    </lineage>
</organism>
<dbReference type="GO" id="GO:0016020">
    <property type="term" value="C:membrane"/>
    <property type="evidence" value="ECO:0007669"/>
    <property type="project" value="InterPro"/>
</dbReference>
<feature type="region of interest" description="Disordered" evidence="4">
    <location>
        <begin position="181"/>
        <end position="211"/>
    </location>
</feature>
<feature type="chain" id="PRO_5037815073" description="SRCR domain-containing protein" evidence="6">
    <location>
        <begin position="35"/>
        <end position="307"/>
    </location>
</feature>
<dbReference type="SUPFAM" id="SSF56487">
    <property type="entry name" value="SRCR-like"/>
    <property type="match status" value="1"/>
</dbReference>
<evidence type="ECO:0000256" key="2">
    <source>
        <dbReference type="ARBA" id="ARBA00023157"/>
    </source>
</evidence>
<dbReference type="FunFam" id="3.10.250.10:FF:000001">
    <property type="entry name" value="Lysyl oxidase 4 isoform X1"/>
    <property type="match status" value="1"/>
</dbReference>
<keyword evidence="5" id="KW-0812">Transmembrane</keyword>
<proteinExistence type="predicted"/>
<dbReference type="Proteomes" id="UP000887568">
    <property type="component" value="Unplaced"/>
</dbReference>
<keyword evidence="9" id="KW-1185">Reference proteome</keyword>
<evidence type="ECO:0000313" key="8">
    <source>
        <dbReference type="EnsemblMetazoa" id="XP_038069553.1"/>
    </source>
</evidence>
<feature type="domain" description="SRCR" evidence="7">
    <location>
        <begin position="40"/>
        <end position="140"/>
    </location>
</feature>
<dbReference type="Gene3D" id="3.10.250.10">
    <property type="entry name" value="SRCR-like domain"/>
    <property type="match status" value="1"/>
</dbReference>
<evidence type="ECO:0000256" key="4">
    <source>
        <dbReference type="SAM" id="MobiDB-lite"/>
    </source>
</evidence>
<feature type="disulfide bond" evidence="3">
    <location>
        <begin position="78"/>
        <end position="139"/>
    </location>
</feature>
<keyword evidence="1 6" id="KW-0732">Signal</keyword>
<reference evidence="8" key="1">
    <citation type="submission" date="2022-11" db="UniProtKB">
        <authorList>
            <consortium name="EnsemblMetazoa"/>
        </authorList>
    </citation>
    <scope>IDENTIFICATION</scope>
</reference>
<dbReference type="OrthoDB" id="10066015at2759"/>
<name>A0A914B0W6_PATMI</name>
<evidence type="ECO:0000256" key="6">
    <source>
        <dbReference type="SAM" id="SignalP"/>
    </source>
</evidence>
<feature type="compositionally biased region" description="Polar residues" evidence="4">
    <location>
        <begin position="182"/>
        <end position="209"/>
    </location>
</feature>
<dbReference type="PANTHER" id="PTHR48071">
    <property type="entry name" value="SRCR DOMAIN-CONTAINING PROTEIN"/>
    <property type="match status" value="1"/>
</dbReference>
<feature type="disulfide bond" evidence="3">
    <location>
        <begin position="65"/>
        <end position="129"/>
    </location>
</feature>
<dbReference type="InterPro" id="IPR036772">
    <property type="entry name" value="SRCR-like_dom_sf"/>
</dbReference>
<dbReference type="PROSITE" id="PS50287">
    <property type="entry name" value="SRCR_2"/>
    <property type="match status" value="1"/>
</dbReference>
<feature type="signal peptide" evidence="6">
    <location>
        <begin position="1"/>
        <end position="34"/>
    </location>
</feature>
<keyword evidence="5" id="KW-1133">Transmembrane helix</keyword>
<feature type="transmembrane region" description="Helical" evidence="5">
    <location>
        <begin position="149"/>
        <end position="173"/>
    </location>
</feature>
<feature type="disulfide bond" evidence="3">
    <location>
        <begin position="109"/>
        <end position="119"/>
    </location>
</feature>
<dbReference type="RefSeq" id="XP_038069553.1">
    <property type="nucleotide sequence ID" value="XM_038213625.1"/>
</dbReference>
<accession>A0A914B0W6</accession>
<dbReference type="GeneID" id="119738697"/>
<evidence type="ECO:0000256" key="5">
    <source>
        <dbReference type="SAM" id="Phobius"/>
    </source>
</evidence>
<evidence type="ECO:0000256" key="1">
    <source>
        <dbReference type="ARBA" id="ARBA00022729"/>
    </source>
</evidence>
<dbReference type="PRINTS" id="PR00258">
    <property type="entry name" value="SPERACTRCPTR"/>
</dbReference>
<sequence>MSTFWKIRDGNNINKKTLLVSLLLLFSVTPAVKASKDGDLRFGGSSRHYEGRLEIFYDGEWGTICDDDFGISEANVACRQMGYEYALDYTGGSYFGPGSGPVMLDRIYCWGSESRLVECYHSLWKVTDCTHQEDVGVICFDESVVLAPVYIVAISLLAIMILLSVTSCLWIAVKNRKRSRSRTNQLSNDTTSRQRGRTESNSSIDTPGQQRELFGPYPLLSIPQLPEYSETGDAPPPYEVAIAERSDCVNEVEEGGVDNEGFSNENNESNSNNRSQENRRKATTEPPSNVIESLGEGDILNTDNESE</sequence>
<dbReference type="AlphaFoldDB" id="A0A914B0W6"/>
<keyword evidence="5" id="KW-0472">Membrane</keyword>
<dbReference type="Pfam" id="PF00530">
    <property type="entry name" value="SRCR"/>
    <property type="match status" value="1"/>
</dbReference>